<evidence type="ECO:0000313" key="2">
    <source>
        <dbReference type="EMBL" id="ELR15385.1"/>
    </source>
</evidence>
<dbReference type="PANTHER" id="PTHR31360">
    <property type="match status" value="1"/>
</dbReference>
<sequence length="233" mass="25968">MTTEWLKLKAAEAGASLLQSKAPLEQVHLHLCALHFYSGDVKRQVEAHHYCSCINDEVHQCLIFDSNEENARLIGVEYVVSERLFKTLPEDEKKLWHSHHYEVKSGMLVLPGVPSVAEHKFMEGFIKTYGKVFHFWQVDRGDPLPMGPPRLMMALTADDQLDKGLLDRVHGKLGIDTEACRKGREDIPVPEVDPGANSWEKGPAYQFELKEAATTTMPTALPGAGVYGSSASL</sequence>
<keyword evidence="3" id="KW-1185">Reference proteome</keyword>
<dbReference type="Pfam" id="PF06884">
    <property type="entry name" value="DUF1264"/>
    <property type="match status" value="1"/>
</dbReference>
<dbReference type="OrthoDB" id="1901244at2759"/>
<organism evidence="2 3">
    <name type="scientific">Acanthamoeba castellanii (strain ATCC 30010 / Neff)</name>
    <dbReference type="NCBI Taxonomy" id="1257118"/>
    <lineage>
        <taxon>Eukaryota</taxon>
        <taxon>Amoebozoa</taxon>
        <taxon>Discosea</taxon>
        <taxon>Longamoebia</taxon>
        <taxon>Centramoebida</taxon>
        <taxon>Acanthamoebidae</taxon>
        <taxon>Acanthamoeba</taxon>
    </lineage>
</organism>
<reference evidence="2 3" key="1">
    <citation type="journal article" date="2013" name="Genome Biol.">
        <title>Genome of Acanthamoeba castellanii highlights extensive lateral gene transfer and early evolution of tyrosine kinase signaling.</title>
        <authorList>
            <person name="Clarke M."/>
            <person name="Lohan A.J."/>
            <person name="Liu B."/>
            <person name="Lagkouvardos I."/>
            <person name="Roy S."/>
            <person name="Zafar N."/>
            <person name="Bertelli C."/>
            <person name="Schilde C."/>
            <person name="Kianianmomeni A."/>
            <person name="Burglin T.R."/>
            <person name="Frech C."/>
            <person name="Turcotte B."/>
            <person name="Kopec K.O."/>
            <person name="Synnott J.M."/>
            <person name="Choo C."/>
            <person name="Paponov I."/>
            <person name="Finkler A."/>
            <person name="Soon Heng Tan C."/>
            <person name="Hutchins A.P."/>
            <person name="Weinmeier T."/>
            <person name="Rattei T."/>
            <person name="Chu J.S."/>
            <person name="Gimenez G."/>
            <person name="Irimia M."/>
            <person name="Rigden D.J."/>
            <person name="Fitzpatrick D.A."/>
            <person name="Lorenzo-Morales J."/>
            <person name="Bateman A."/>
            <person name="Chiu C.H."/>
            <person name="Tang P."/>
            <person name="Hegemann P."/>
            <person name="Fromm H."/>
            <person name="Raoult D."/>
            <person name="Greub G."/>
            <person name="Miranda-Saavedra D."/>
            <person name="Chen N."/>
            <person name="Nash P."/>
            <person name="Ginger M.L."/>
            <person name="Horn M."/>
            <person name="Schaap P."/>
            <person name="Caler L."/>
            <person name="Loftus B."/>
        </authorList>
    </citation>
    <scope>NUCLEOTIDE SEQUENCE [LARGE SCALE GENOMIC DNA]</scope>
    <source>
        <strain evidence="2 3">Neff</strain>
    </source>
</reference>
<accession>L8GQW4</accession>
<dbReference type="PANTHER" id="PTHR31360:SF0">
    <property type="entry name" value="OIL BODY-ASSOCIATED PROTEIN 1B"/>
    <property type="match status" value="1"/>
</dbReference>
<dbReference type="KEGG" id="acan:ACA1_275590"/>
<name>L8GQW4_ACACF</name>
<dbReference type="AlphaFoldDB" id="L8GQW4"/>
<evidence type="ECO:0000313" key="3">
    <source>
        <dbReference type="Proteomes" id="UP000011083"/>
    </source>
</evidence>
<dbReference type="InterPro" id="IPR010686">
    <property type="entry name" value="OBAP-like"/>
</dbReference>
<proteinExistence type="inferred from homology"/>
<evidence type="ECO:0000256" key="1">
    <source>
        <dbReference type="ARBA" id="ARBA00009740"/>
    </source>
</evidence>
<gene>
    <name evidence="2" type="ORF">ACA1_275590</name>
</gene>
<dbReference type="EMBL" id="KB008032">
    <property type="protein sequence ID" value="ELR15385.1"/>
    <property type="molecule type" value="Genomic_DNA"/>
</dbReference>
<comment type="similarity">
    <text evidence="1">Belongs to the OBAP family.</text>
</comment>
<protein>
    <submittedName>
        <fullName evidence="2">DUF1264 domain protein</fullName>
    </submittedName>
</protein>
<dbReference type="GeneID" id="14916070"/>
<dbReference type="OMA" id="CTWQADR"/>
<dbReference type="RefSeq" id="XP_004337398.1">
    <property type="nucleotide sequence ID" value="XM_004337350.1"/>
</dbReference>
<dbReference type="VEuPathDB" id="AmoebaDB:ACA1_275590"/>
<dbReference type="Proteomes" id="UP000011083">
    <property type="component" value="Unassembled WGS sequence"/>
</dbReference>